<feature type="domain" description="PAS" evidence="1">
    <location>
        <begin position="134"/>
        <end position="204"/>
    </location>
</feature>
<proteinExistence type="predicted"/>
<accession>A0A1H2YK18</accession>
<dbReference type="GO" id="GO:0043565">
    <property type="term" value="F:sequence-specific DNA binding"/>
    <property type="evidence" value="ECO:0007669"/>
    <property type="project" value="InterPro"/>
</dbReference>
<dbReference type="SUPFAM" id="SSF55785">
    <property type="entry name" value="PYP-like sensor domain (PAS domain)"/>
    <property type="match status" value="2"/>
</dbReference>
<keyword evidence="3" id="KW-1185">Reference proteome</keyword>
<evidence type="ECO:0000313" key="2">
    <source>
        <dbReference type="EMBL" id="SDX05506.1"/>
    </source>
</evidence>
<dbReference type="InterPro" id="IPR002197">
    <property type="entry name" value="HTH_Fis"/>
</dbReference>
<feature type="domain" description="PAS" evidence="1">
    <location>
        <begin position="257"/>
        <end position="326"/>
    </location>
</feature>
<dbReference type="NCBIfam" id="TIGR02040">
    <property type="entry name" value="PpsR-CrtJ"/>
    <property type="match status" value="1"/>
</dbReference>
<name>A0A1H2YK18_THIRO</name>
<dbReference type="InterPro" id="IPR009057">
    <property type="entry name" value="Homeodomain-like_sf"/>
</dbReference>
<dbReference type="Gene3D" id="3.30.450.20">
    <property type="entry name" value="PAS domain"/>
    <property type="match status" value="2"/>
</dbReference>
<dbReference type="SMART" id="SM00091">
    <property type="entry name" value="PAS"/>
    <property type="match status" value="2"/>
</dbReference>
<dbReference type="Proteomes" id="UP000198816">
    <property type="component" value="Unassembled WGS sequence"/>
</dbReference>
<organism evidence="2 3">
    <name type="scientific">Thiocapsa roseopersicina</name>
    <dbReference type="NCBI Taxonomy" id="1058"/>
    <lineage>
        <taxon>Bacteria</taxon>
        <taxon>Pseudomonadati</taxon>
        <taxon>Pseudomonadota</taxon>
        <taxon>Gammaproteobacteria</taxon>
        <taxon>Chromatiales</taxon>
        <taxon>Chromatiaceae</taxon>
        <taxon>Thiocapsa</taxon>
    </lineage>
</organism>
<gene>
    <name evidence="2" type="ORF">SAMN05421783_11350</name>
</gene>
<dbReference type="Gene3D" id="1.20.5.430">
    <property type="match status" value="1"/>
</dbReference>
<dbReference type="SUPFAM" id="SSF46689">
    <property type="entry name" value="Homeodomain-like"/>
    <property type="match status" value="1"/>
</dbReference>
<dbReference type="EMBL" id="FNNZ01000013">
    <property type="protein sequence ID" value="SDX05506.1"/>
    <property type="molecule type" value="Genomic_DNA"/>
</dbReference>
<evidence type="ECO:0000259" key="1">
    <source>
        <dbReference type="SMART" id="SM00091"/>
    </source>
</evidence>
<dbReference type="RefSeq" id="WP_245731889.1">
    <property type="nucleotide sequence ID" value="NZ_FNNZ01000013.1"/>
</dbReference>
<dbReference type="PRINTS" id="PR01590">
    <property type="entry name" value="HTHFIS"/>
</dbReference>
<dbReference type="InterPro" id="IPR011785">
    <property type="entry name" value="Tscrpt_reg_PpsR-CrtJ"/>
</dbReference>
<dbReference type="InterPro" id="IPR000014">
    <property type="entry name" value="PAS"/>
</dbReference>
<dbReference type="AlphaFoldDB" id="A0A1H2YK18"/>
<dbReference type="STRING" id="1058.SAMN05421783_11350"/>
<protein>
    <submittedName>
        <fullName evidence="2">Transcriptional regulator PpsR</fullName>
    </submittedName>
</protein>
<dbReference type="Pfam" id="PF13188">
    <property type="entry name" value="PAS_8"/>
    <property type="match status" value="2"/>
</dbReference>
<dbReference type="Gene3D" id="1.10.10.60">
    <property type="entry name" value="Homeodomain-like"/>
    <property type="match status" value="1"/>
</dbReference>
<dbReference type="Pfam" id="PF02954">
    <property type="entry name" value="HTH_8"/>
    <property type="match status" value="1"/>
</dbReference>
<sequence length="457" mass="49589">MSMTNLAQPDVTIFLDHAGVIRRAALSPAIHGEALDAWVGRPWTETVEELGSEGLQSLVDDARDSGVSAFRQVNQIFPSGLRLPIEYTAVRLGGDAGLVAIGRSLQAVTELQTRLVEAQQTMERDYWKLREVETRYRLLFGSSSDAVILLRVNGLAIQDVNPAASRVLGGSTGAHRPLVGKDFSGELVDGERDVFHAMLQRLDDQGSAPGILLHLGAERAAWMVRASRLASEAGSLYLLQLTATRELSTPRQSADGGVADVLIERLPDGFVVTDRGGLIRWVNPAFLDLVQMPTSGGVLQQSLGRWLDRPGADMGVLLTTIARLGVVRPFLTSLRGDLGAETEVEISAAGDLDSDPTSIGILFRDVGRRLPRRDNDERLGGRLTALTGRIGKGPLRALVDEAVSVLEQHYIEEALDLTRGNRTATADLLGLSRQSLYVKLKRYGMDQDTITDPGHRP</sequence>
<dbReference type="InterPro" id="IPR035965">
    <property type="entry name" value="PAS-like_dom_sf"/>
</dbReference>
<reference evidence="3" key="1">
    <citation type="submission" date="2016-10" db="EMBL/GenBank/DDBJ databases">
        <authorList>
            <person name="Varghese N."/>
            <person name="Submissions S."/>
        </authorList>
    </citation>
    <scope>NUCLEOTIDE SEQUENCE [LARGE SCALE GENOMIC DNA]</scope>
    <source>
        <strain evidence="3">DSM 217</strain>
    </source>
</reference>
<evidence type="ECO:0000313" key="3">
    <source>
        <dbReference type="Proteomes" id="UP000198816"/>
    </source>
</evidence>